<dbReference type="Proteomes" id="UP000647587">
    <property type="component" value="Unassembled WGS sequence"/>
</dbReference>
<protein>
    <submittedName>
        <fullName evidence="1">Uncharacterized protein</fullName>
    </submittedName>
</protein>
<comment type="caution">
    <text evidence="1">The sequence shown here is derived from an EMBL/GenBank/DDBJ whole genome shotgun (WGS) entry which is preliminary data.</text>
</comment>
<gene>
    <name evidence="1" type="ORF">GCM10008955_11380</name>
</gene>
<evidence type="ECO:0000313" key="2">
    <source>
        <dbReference type="Proteomes" id="UP000647587"/>
    </source>
</evidence>
<keyword evidence="2" id="KW-1185">Reference proteome</keyword>
<reference evidence="2" key="1">
    <citation type="journal article" date="2019" name="Int. J. Syst. Evol. Microbiol.">
        <title>The Global Catalogue of Microorganisms (GCM) 10K type strain sequencing project: providing services to taxonomists for standard genome sequencing and annotation.</title>
        <authorList>
            <consortium name="The Broad Institute Genomics Platform"/>
            <consortium name="The Broad Institute Genome Sequencing Center for Infectious Disease"/>
            <person name="Wu L."/>
            <person name="Ma J."/>
        </authorList>
    </citation>
    <scope>NUCLEOTIDE SEQUENCE [LARGE SCALE GENOMIC DNA]</scope>
    <source>
        <strain evidence="2">JCM 30331</strain>
    </source>
</reference>
<proteinExistence type="predicted"/>
<name>A0ABQ2EPQ4_9DEIO</name>
<evidence type="ECO:0000313" key="1">
    <source>
        <dbReference type="EMBL" id="GGK19658.1"/>
    </source>
</evidence>
<organism evidence="1 2">
    <name type="scientific">Deinococcus malanensis</name>
    <dbReference type="NCBI Taxonomy" id="1706855"/>
    <lineage>
        <taxon>Bacteria</taxon>
        <taxon>Thermotogati</taxon>
        <taxon>Deinococcota</taxon>
        <taxon>Deinococci</taxon>
        <taxon>Deinococcales</taxon>
        <taxon>Deinococcaceae</taxon>
        <taxon>Deinococcus</taxon>
    </lineage>
</organism>
<dbReference type="EMBL" id="BMPP01000004">
    <property type="protein sequence ID" value="GGK19658.1"/>
    <property type="molecule type" value="Genomic_DNA"/>
</dbReference>
<sequence>MRPSQASPLTHLLQVSEPEALEARFWAHVEKGEGEDACWRWTGGTVNSGYGLVRVTGRHPQAFRPPGGVAAHAWRAPAP</sequence>
<accession>A0ABQ2EPQ4</accession>